<dbReference type="InterPro" id="IPR027417">
    <property type="entry name" value="P-loop_NTPase"/>
</dbReference>
<dbReference type="Proteomes" id="UP000242715">
    <property type="component" value="Unassembled WGS sequence"/>
</dbReference>
<dbReference type="OrthoDB" id="1707259at2759"/>
<evidence type="ECO:0000313" key="4">
    <source>
        <dbReference type="EMBL" id="GAU49372.1"/>
    </source>
</evidence>
<evidence type="ECO:0000313" key="5">
    <source>
        <dbReference type="Proteomes" id="UP000242715"/>
    </source>
</evidence>
<evidence type="ECO:0000256" key="1">
    <source>
        <dbReference type="ARBA" id="ARBA00023027"/>
    </source>
</evidence>
<keyword evidence="1" id="KW-0520">NAD</keyword>
<protein>
    <recommendedName>
        <fullName evidence="3">TIR domain-containing protein</fullName>
    </recommendedName>
</protein>
<accession>A0A2Z6PGZ4</accession>
<dbReference type="AlphaFoldDB" id="A0A2Z6PGZ4"/>
<gene>
    <name evidence="4" type="ORF">TSUD_252460</name>
</gene>
<feature type="domain" description="TIR" evidence="3">
    <location>
        <begin position="126"/>
        <end position="269"/>
    </location>
</feature>
<reference evidence="5" key="1">
    <citation type="journal article" date="2017" name="Front. Plant Sci.">
        <title>Climate Clever Clovers: New Paradigm to Reduce the Environmental Footprint of Ruminants by Breeding Low Methanogenic Forages Utilizing Haplotype Variation.</title>
        <authorList>
            <person name="Kaur P."/>
            <person name="Appels R."/>
            <person name="Bayer P.E."/>
            <person name="Keeble-Gagnere G."/>
            <person name="Wang J."/>
            <person name="Hirakawa H."/>
            <person name="Shirasawa K."/>
            <person name="Vercoe P."/>
            <person name="Stefanova K."/>
            <person name="Durmic Z."/>
            <person name="Nichols P."/>
            <person name="Revell C."/>
            <person name="Isobe S.N."/>
            <person name="Edwards D."/>
            <person name="Erskine W."/>
        </authorList>
    </citation>
    <scope>NUCLEOTIDE SEQUENCE [LARGE SCALE GENOMIC DNA]</scope>
    <source>
        <strain evidence="5">cv. Daliak</strain>
    </source>
</reference>
<dbReference type="Pfam" id="PF01582">
    <property type="entry name" value="TIR"/>
    <property type="match status" value="1"/>
</dbReference>
<dbReference type="SMART" id="SM00255">
    <property type="entry name" value="TIR"/>
    <property type="match status" value="1"/>
</dbReference>
<proteinExistence type="predicted"/>
<name>A0A2Z6PGZ4_TRISU</name>
<feature type="coiled-coil region" evidence="2">
    <location>
        <begin position="15"/>
        <end position="70"/>
    </location>
</feature>
<dbReference type="PANTHER" id="PTHR32009:SF145">
    <property type="entry name" value="NB-ARC DOMAIN PROTEIN"/>
    <property type="match status" value="1"/>
</dbReference>
<dbReference type="GO" id="GO:0007165">
    <property type="term" value="P:signal transduction"/>
    <property type="evidence" value="ECO:0007669"/>
    <property type="project" value="InterPro"/>
</dbReference>
<dbReference type="EMBL" id="DF974554">
    <property type="protein sequence ID" value="GAU49372.1"/>
    <property type="molecule type" value="Genomic_DNA"/>
</dbReference>
<dbReference type="PANTHER" id="PTHR32009">
    <property type="entry name" value="TMV RESISTANCE PROTEIN N-LIKE"/>
    <property type="match status" value="1"/>
</dbReference>
<dbReference type="PROSITE" id="PS50104">
    <property type="entry name" value="TIR"/>
    <property type="match status" value="1"/>
</dbReference>
<dbReference type="InterPro" id="IPR000157">
    <property type="entry name" value="TIR_dom"/>
</dbReference>
<evidence type="ECO:0000259" key="3">
    <source>
        <dbReference type="PROSITE" id="PS50104"/>
    </source>
</evidence>
<evidence type="ECO:0000256" key="2">
    <source>
        <dbReference type="SAM" id="Coils"/>
    </source>
</evidence>
<sequence length="307" mass="35518">MFGSKQAPKWVSKVLKKVERKKSKLISNRDEVKRKLGTINRDIEKARGDVLEWLQEANKLIQELENLKLQRKVPSWNEFKKSQKRIKSIEKASDELFEALKGNYCSVIGLYGSQGSGKTTLVKAMRIHDEENSTSSELLNIARDVVYECTLFDALLQERFKVFMDDGGLKHGNEISSSLINEIETSRISIVVLSENFAYSTWCLNELVTILNCKKEKNQTVWPIFHNVEASDIRGQKNNYKEAMAYHEKRIGNDPEKVKKWRSALSEVAGLKGFTYKPRQQYEYKLIKEIVEKANKNRLDMQSKDMD</sequence>
<dbReference type="SUPFAM" id="SSF52540">
    <property type="entry name" value="P-loop containing nucleoside triphosphate hydrolases"/>
    <property type="match status" value="1"/>
</dbReference>
<organism evidence="4 5">
    <name type="scientific">Trifolium subterraneum</name>
    <name type="common">Subterranean clover</name>
    <dbReference type="NCBI Taxonomy" id="3900"/>
    <lineage>
        <taxon>Eukaryota</taxon>
        <taxon>Viridiplantae</taxon>
        <taxon>Streptophyta</taxon>
        <taxon>Embryophyta</taxon>
        <taxon>Tracheophyta</taxon>
        <taxon>Spermatophyta</taxon>
        <taxon>Magnoliopsida</taxon>
        <taxon>eudicotyledons</taxon>
        <taxon>Gunneridae</taxon>
        <taxon>Pentapetalae</taxon>
        <taxon>rosids</taxon>
        <taxon>fabids</taxon>
        <taxon>Fabales</taxon>
        <taxon>Fabaceae</taxon>
        <taxon>Papilionoideae</taxon>
        <taxon>50 kb inversion clade</taxon>
        <taxon>NPAAA clade</taxon>
        <taxon>Hologalegina</taxon>
        <taxon>IRL clade</taxon>
        <taxon>Trifolieae</taxon>
        <taxon>Trifolium</taxon>
    </lineage>
</organism>
<dbReference type="InterPro" id="IPR035897">
    <property type="entry name" value="Toll_tir_struct_dom_sf"/>
</dbReference>
<keyword evidence="2" id="KW-0175">Coiled coil</keyword>
<keyword evidence="5" id="KW-1185">Reference proteome</keyword>
<dbReference type="Gene3D" id="3.40.50.10140">
    <property type="entry name" value="Toll/interleukin-1 receptor homology (TIR) domain"/>
    <property type="match status" value="1"/>
</dbReference>
<dbReference type="SUPFAM" id="SSF52200">
    <property type="entry name" value="Toll/Interleukin receptor TIR domain"/>
    <property type="match status" value="1"/>
</dbReference>